<proteinExistence type="predicted"/>
<reference evidence="5" key="1">
    <citation type="journal article" date="2021" name="PeerJ">
        <title>Extensive microbial diversity within the chicken gut microbiome revealed by metagenomics and culture.</title>
        <authorList>
            <person name="Gilroy R."/>
            <person name="Ravi A."/>
            <person name="Getino M."/>
            <person name="Pursley I."/>
            <person name="Horton D.L."/>
            <person name="Alikhan N.F."/>
            <person name="Baker D."/>
            <person name="Gharbi K."/>
            <person name="Hall N."/>
            <person name="Watson M."/>
            <person name="Adriaenssens E.M."/>
            <person name="Foster-Nyarko E."/>
            <person name="Jarju S."/>
            <person name="Secka A."/>
            <person name="Antonio M."/>
            <person name="Oren A."/>
            <person name="Chaudhuri R.R."/>
            <person name="La Ragione R."/>
            <person name="Hildebrand F."/>
            <person name="Pallen M.J."/>
        </authorList>
    </citation>
    <scope>NUCLEOTIDE SEQUENCE</scope>
    <source>
        <strain evidence="5">USAMLcec2-132</strain>
    </source>
</reference>
<reference evidence="5" key="2">
    <citation type="submission" date="2021-04" db="EMBL/GenBank/DDBJ databases">
        <authorList>
            <person name="Gilroy R."/>
        </authorList>
    </citation>
    <scope>NUCLEOTIDE SEQUENCE</scope>
    <source>
        <strain evidence="5">USAMLcec2-132</strain>
    </source>
</reference>
<evidence type="ECO:0000256" key="3">
    <source>
        <dbReference type="ARBA" id="ARBA00022691"/>
    </source>
</evidence>
<accession>A0A9D2SSA9</accession>
<keyword evidence="2" id="KW-0808">Transferase</keyword>
<dbReference type="PANTHER" id="PTHR43464:SF19">
    <property type="entry name" value="UBIQUINONE BIOSYNTHESIS O-METHYLTRANSFERASE, MITOCHONDRIAL"/>
    <property type="match status" value="1"/>
</dbReference>
<evidence type="ECO:0000256" key="2">
    <source>
        <dbReference type="ARBA" id="ARBA00022679"/>
    </source>
</evidence>
<dbReference type="SUPFAM" id="SSF53335">
    <property type="entry name" value="S-adenosyl-L-methionine-dependent methyltransferases"/>
    <property type="match status" value="1"/>
</dbReference>
<dbReference type="Proteomes" id="UP000823891">
    <property type="component" value="Unassembled WGS sequence"/>
</dbReference>
<dbReference type="InterPro" id="IPR029063">
    <property type="entry name" value="SAM-dependent_MTases_sf"/>
</dbReference>
<evidence type="ECO:0000256" key="1">
    <source>
        <dbReference type="ARBA" id="ARBA00022603"/>
    </source>
</evidence>
<gene>
    <name evidence="5" type="ORF">H9761_15270</name>
</gene>
<dbReference type="CDD" id="cd02440">
    <property type="entry name" value="AdoMet_MTases"/>
    <property type="match status" value="1"/>
</dbReference>
<dbReference type="Pfam" id="PF08241">
    <property type="entry name" value="Methyltransf_11"/>
    <property type="match status" value="1"/>
</dbReference>
<keyword evidence="3" id="KW-0949">S-adenosyl-L-methionine</keyword>
<evidence type="ECO:0000313" key="6">
    <source>
        <dbReference type="Proteomes" id="UP000823891"/>
    </source>
</evidence>
<evidence type="ECO:0000313" key="5">
    <source>
        <dbReference type="EMBL" id="HJC25036.1"/>
    </source>
</evidence>
<dbReference type="Gene3D" id="3.40.50.150">
    <property type="entry name" value="Vaccinia Virus protein VP39"/>
    <property type="match status" value="1"/>
</dbReference>
<evidence type="ECO:0000259" key="4">
    <source>
        <dbReference type="Pfam" id="PF08241"/>
    </source>
</evidence>
<sequence length="248" mass="28585">MKENKYDDPVFFEKYNQMSRSVQGLAGAGEWPTLKRLLPDFAGKSVLDLGCGLGWHAAYAMEHGAARVVATDISEKMLEKAGRINGREGIEYRRAAFEDSEFEENSFDIVICSLMLHYLASYEEFLEKVHRWLKPEGVLAYTVEHPVFTAEGKQDWYYDQDGKPLHFPVDRYFLEGKREAVFLGEKVVKYHRTLTTYLETLSQKGFRLLHMAEPMPTEEMVSKIPGMADELRRPMMLIVTAEKVRSEQ</sequence>
<keyword evidence="1 5" id="KW-0489">Methyltransferase</keyword>
<organism evidence="5 6">
    <name type="scientific">Candidatus Eisenbergiella merdavium</name>
    <dbReference type="NCBI Taxonomy" id="2838551"/>
    <lineage>
        <taxon>Bacteria</taxon>
        <taxon>Bacillati</taxon>
        <taxon>Bacillota</taxon>
        <taxon>Clostridia</taxon>
        <taxon>Lachnospirales</taxon>
        <taxon>Lachnospiraceae</taxon>
        <taxon>Eisenbergiella</taxon>
    </lineage>
</organism>
<dbReference type="PANTHER" id="PTHR43464">
    <property type="entry name" value="METHYLTRANSFERASE"/>
    <property type="match status" value="1"/>
</dbReference>
<name>A0A9D2SSA9_9FIRM</name>
<feature type="domain" description="Methyltransferase type 11" evidence="4">
    <location>
        <begin position="47"/>
        <end position="140"/>
    </location>
</feature>
<dbReference type="InterPro" id="IPR013216">
    <property type="entry name" value="Methyltransf_11"/>
</dbReference>
<dbReference type="GO" id="GO:0008757">
    <property type="term" value="F:S-adenosylmethionine-dependent methyltransferase activity"/>
    <property type="evidence" value="ECO:0007669"/>
    <property type="project" value="InterPro"/>
</dbReference>
<dbReference type="GO" id="GO:0032259">
    <property type="term" value="P:methylation"/>
    <property type="evidence" value="ECO:0007669"/>
    <property type="project" value="UniProtKB-KW"/>
</dbReference>
<comment type="caution">
    <text evidence="5">The sequence shown here is derived from an EMBL/GenBank/DDBJ whole genome shotgun (WGS) entry which is preliminary data.</text>
</comment>
<protein>
    <submittedName>
        <fullName evidence="5">Class I SAM-dependent methyltransferase</fullName>
    </submittedName>
</protein>
<dbReference type="EMBL" id="DWWS01000054">
    <property type="protein sequence ID" value="HJC25036.1"/>
    <property type="molecule type" value="Genomic_DNA"/>
</dbReference>
<dbReference type="AlphaFoldDB" id="A0A9D2SSA9"/>